<dbReference type="InterPro" id="IPR031304">
    <property type="entry name" value="SLT_2"/>
</dbReference>
<feature type="domain" description="Peptidoglycan binding-like" evidence="2">
    <location>
        <begin position="340"/>
        <end position="394"/>
    </location>
</feature>
<dbReference type="InterPro" id="IPR043426">
    <property type="entry name" value="MltB-like"/>
</dbReference>
<evidence type="ECO:0000313" key="5">
    <source>
        <dbReference type="Proteomes" id="UP000190460"/>
    </source>
</evidence>
<gene>
    <name evidence="4" type="ORF">SAMN02745130_01569</name>
</gene>
<sequence length="394" mass="43451">MRQFTYGLLLASVCYGSTAWADCRNTQDFGTWLNNFKQEAIGTGLNPEVVNSALNGLTLDQSVIQRDRSQEVFAQTFLEFAGKKVSSYRLSNGHKQIQANAKLFQRIEQEYGVPAPMLTALWALETDLGAVTGDFPTLRSLATLAYDCRRPERFRPELIHALWLIQKGDQTPATMRGAWAGELGQLQFLPSGYNQQGVDFDGDGHRDLIRSKADALASAANLLRHHGWQAGQPWLVEVKVPREMDWSKARLDNRLPLAEWSALGVTEADGDPLRPNGQAALLLPMGRNGPAFLAFPNFDAIRQWNESTVYATTAAYLATRFAGAKPLYAGHAPVQKLSIPQVRQLQSKLAARGLPVGKIDGIIGEDTRKAVRLVQQELGLPADGYPDQVLLSKL</sequence>
<dbReference type="Proteomes" id="UP000190460">
    <property type="component" value="Unassembled WGS sequence"/>
</dbReference>
<evidence type="ECO:0000259" key="2">
    <source>
        <dbReference type="Pfam" id="PF01471"/>
    </source>
</evidence>
<dbReference type="OrthoDB" id="9772911at2"/>
<dbReference type="RefSeq" id="WP_078922033.1">
    <property type="nucleotide sequence ID" value="NZ_FUYB01000005.1"/>
</dbReference>
<dbReference type="Pfam" id="PF13406">
    <property type="entry name" value="SLT_2"/>
    <property type="match status" value="1"/>
</dbReference>
<dbReference type="AlphaFoldDB" id="A0A1T4WEL8"/>
<keyword evidence="5" id="KW-1185">Reference proteome</keyword>
<dbReference type="PANTHER" id="PTHR30163:SF8">
    <property type="entry name" value="LYTIC MUREIN TRANSGLYCOSYLASE"/>
    <property type="match status" value="1"/>
</dbReference>
<dbReference type="NCBIfam" id="TIGR02283">
    <property type="entry name" value="MltB_2"/>
    <property type="match status" value="1"/>
</dbReference>
<dbReference type="PANTHER" id="PTHR30163">
    <property type="entry name" value="MEMBRANE-BOUND LYTIC MUREIN TRANSGLYCOSYLASE B"/>
    <property type="match status" value="1"/>
</dbReference>
<evidence type="ECO:0000256" key="1">
    <source>
        <dbReference type="SAM" id="SignalP"/>
    </source>
</evidence>
<dbReference type="STRING" id="92487.SAMN02745130_01569"/>
<dbReference type="Gene3D" id="1.10.530.10">
    <property type="match status" value="1"/>
</dbReference>
<dbReference type="GO" id="GO:0008933">
    <property type="term" value="F:peptidoglycan lytic transglycosylase activity"/>
    <property type="evidence" value="ECO:0007669"/>
    <property type="project" value="TreeGrafter"/>
</dbReference>
<protein>
    <submittedName>
        <fullName evidence="4">Lytic murein transglycosylase</fullName>
    </submittedName>
</protein>
<feature type="signal peptide" evidence="1">
    <location>
        <begin position="1"/>
        <end position="21"/>
    </location>
</feature>
<dbReference type="GO" id="GO:0009253">
    <property type="term" value="P:peptidoglycan catabolic process"/>
    <property type="evidence" value="ECO:0007669"/>
    <property type="project" value="TreeGrafter"/>
</dbReference>
<dbReference type="InterPro" id="IPR011970">
    <property type="entry name" value="MltB_2"/>
</dbReference>
<reference evidence="4 5" key="1">
    <citation type="submission" date="2017-02" db="EMBL/GenBank/DDBJ databases">
        <authorList>
            <person name="Peterson S.W."/>
        </authorList>
    </citation>
    <scope>NUCLEOTIDE SEQUENCE [LARGE SCALE GENOMIC DNA]</scope>
    <source>
        <strain evidence="4 5">ATCC 49788</strain>
    </source>
</reference>
<dbReference type="Gene3D" id="1.10.8.350">
    <property type="entry name" value="Bacterial muramidase"/>
    <property type="match status" value="1"/>
</dbReference>
<dbReference type="InterPro" id="IPR002477">
    <property type="entry name" value="Peptidoglycan-bd-like"/>
</dbReference>
<keyword evidence="1" id="KW-0732">Signal</keyword>
<dbReference type="SUPFAM" id="SSF47090">
    <property type="entry name" value="PGBD-like"/>
    <property type="match status" value="1"/>
</dbReference>
<dbReference type="Pfam" id="PF01471">
    <property type="entry name" value="PG_binding_1"/>
    <property type="match status" value="1"/>
</dbReference>
<accession>A0A1T4WEL8</accession>
<dbReference type="Gene3D" id="1.10.101.10">
    <property type="entry name" value="PGBD-like superfamily/PGBD"/>
    <property type="match status" value="1"/>
</dbReference>
<dbReference type="EMBL" id="FUYB01000005">
    <property type="protein sequence ID" value="SKA75744.1"/>
    <property type="molecule type" value="Genomic_DNA"/>
</dbReference>
<evidence type="ECO:0000313" key="4">
    <source>
        <dbReference type="EMBL" id="SKA75744.1"/>
    </source>
</evidence>
<proteinExistence type="predicted"/>
<feature type="domain" description="Transglycosylase SLT" evidence="3">
    <location>
        <begin position="29"/>
        <end position="318"/>
    </location>
</feature>
<name>A0A1T4WEL8_9GAMM</name>
<dbReference type="SUPFAM" id="SSF53955">
    <property type="entry name" value="Lysozyme-like"/>
    <property type="match status" value="1"/>
</dbReference>
<dbReference type="InterPro" id="IPR036365">
    <property type="entry name" value="PGBD-like_sf"/>
</dbReference>
<organism evidence="4 5">
    <name type="scientific">Thiothrix eikelboomii</name>
    <dbReference type="NCBI Taxonomy" id="92487"/>
    <lineage>
        <taxon>Bacteria</taxon>
        <taxon>Pseudomonadati</taxon>
        <taxon>Pseudomonadota</taxon>
        <taxon>Gammaproteobacteria</taxon>
        <taxon>Thiotrichales</taxon>
        <taxon>Thiotrichaceae</taxon>
        <taxon>Thiothrix</taxon>
    </lineage>
</organism>
<feature type="chain" id="PRO_5012301276" evidence="1">
    <location>
        <begin position="22"/>
        <end position="394"/>
    </location>
</feature>
<dbReference type="InterPro" id="IPR023346">
    <property type="entry name" value="Lysozyme-like_dom_sf"/>
</dbReference>
<evidence type="ECO:0000259" key="3">
    <source>
        <dbReference type="Pfam" id="PF13406"/>
    </source>
</evidence>
<dbReference type="InterPro" id="IPR036366">
    <property type="entry name" value="PGBDSf"/>
</dbReference>